<dbReference type="RefSeq" id="WP_035232313.1">
    <property type="nucleotide sequence ID" value="NZ_ARXV01000006.1"/>
</dbReference>
<dbReference type="Proteomes" id="UP000029444">
    <property type="component" value="Unassembled WGS sequence"/>
</dbReference>
<evidence type="ECO:0000313" key="4">
    <source>
        <dbReference type="EMBL" id="KGD64850.1"/>
    </source>
</evidence>
<dbReference type="InterPro" id="IPR020904">
    <property type="entry name" value="Sc_DH/Rdtase_CS"/>
</dbReference>
<dbReference type="PRINTS" id="PR00081">
    <property type="entry name" value="GDHRDH"/>
</dbReference>
<dbReference type="PANTHER" id="PTHR44196">
    <property type="entry name" value="DEHYDROGENASE/REDUCTASE SDR FAMILY MEMBER 7B"/>
    <property type="match status" value="1"/>
</dbReference>
<evidence type="ECO:0000256" key="2">
    <source>
        <dbReference type="ARBA" id="ARBA00023002"/>
    </source>
</evidence>
<keyword evidence="2" id="KW-0560">Oxidoreductase</keyword>
<dbReference type="Gene3D" id="3.40.50.720">
    <property type="entry name" value="NAD(P)-binding Rossmann-like Domain"/>
    <property type="match status" value="1"/>
</dbReference>
<gene>
    <name evidence="4" type="ORF">Y5S_01758</name>
</gene>
<dbReference type="STRING" id="1177154.Y5S_01758"/>
<dbReference type="NCBIfam" id="NF004196">
    <property type="entry name" value="PRK05650.1"/>
    <property type="match status" value="1"/>
</dbReference>
<keyword evidence="5" id="KW-1185">Reference proteome</keyword>
<dbReference type="PRINTS" id="PR00080">
    <property type="entry name" value="SDRFAMILY"/>
</dbReference>
<comment type="similarity">
    <text evidence="1 3">Belongs to the short-chain dehydrogenases/reductases (SDR) family.</text>
</comment>
<protein>
    <submittedName>
        <fullName evidence="4">Short chain dehydrogenase</fullName>
    </submittedName>
</protein>
<dbReference type="PANTHER" id="PTHR44196:SF1">
    <property type="entry name" value="DEHYDROGENASE_REDUCTASE SDR FAMILY MEMBER 7B"/>
    <property type="match status" value="1"/>
</dbReference>
<dbReference type="AlphaFoldDB" id="A0A095UQN5"/>
<dbReference type="EMBL" id="ARXV01000006">
    <property type="protein sequence ID" value="KGD64850.1"/>
    <property type="molecule type" value="Genomic_DNA"/>
</dbReference>
<evidence type="ECO:0000256" key="1">
    <source>
        <dbReference type="ARBA" id="ARBA00006484"/>
    </source>
</evidence>
<comment type="caution">
    <text evidence="4">The sequence shown here is derived from an EMBL/GenBank/DDBJ whole genome shotgun (WGS) entry which is preliminary data.</text>
</comment>
<reference evidence="4 5" key="1">
    <citation type="submission" date="2012-09" db="EMBL/GenBank/DDBJ databases">
        <title>Genome Sequence of alkane-degrading Bacterium Alcanivorax sp. 19-m-6.</title>
        <authorList>
            <person name="Lai Q."/>
            <person name="Shao Z."/>
        </authorList>
    </citation>
    <scope>NUCLEOTIDE SEQUENCE [LARGE SCALE GENOMIC DNA]</scope>
    <source>
        <strain evidence="4 5">19-m-6</strain>
    </source>
</reference>
<dbReference type="PROSITE" id="PS00061">
    <property type="entry name" value="ADH_SHORT"/>
    <property type="match status" value="1"/>
</dbReference>
<name>A0A095UQN5_9GAMM</name>
<dbReference type="PATRIC" id="fig|1177154.3.peg.1793"/>
<proteinExistence type="inferred from homology"/>
<dbReference type="GO" id="GO:0016491">
    <property type="term" value="F:oxidoreductase activity"/>
    <property type="evidence" value="ECO:0007669"/>
    <property type="project" value="UniProtKB-KW"/>
</dbReference>
<dbReference type="GO" id="GO:0016020">
    <property type="term" value="C:membrane"/>
    <property type="evidence" value="ECO:0007669"/>
    <property type="project" value="TreeGrafter"/>
</dbReference>
<dbReference type="OrthoDB" id="4690547at2"/>
<dbReference type="CDD" id="cd05233">
    <property type="entry name" value="SDR_c"/>
    <property type="match status" value="1"/>
</dbReference>
<dbReference type="FunFam" id="3.40.50.720:FF:000084">
    <property type="entry name" value="Short-chain dehydrogenase reductase"/>
    <property type="match status" value="1"/>
</dbReference>
<dbReference type="SUPFAM" id="SSF51735">
    <property type="entry name" value="NAD(P)-binding Rossmann-fold domains"/>
    <property type="match status" value="1"/>
</dbReference>
<sequence>MTSTSSPRVLITGGASGLGRAMAESWLRDGAQVFIGDVNVERGQQTAAELSTLPGTVEFQYLDVRDPANFNSAREWIEQHWGGLDVLVNNAGVAAAARIDRGDMADWDWIFDINVKGVVRGCKVFVPMMKRQQSGHIVNIASLAGLMNAPVMGSYNVTKAGVVSLSETLRHELSPHGIHCTVVCPGFFRTNLHESMRSPEPGMVEMVDKLLSSDELTAAQIADMIKQAVAKQTFLLIPHKSGRRAWFIKRFVPALFNRIMHKSAVGMERKLKKAESA</sequence>
<organism evidence="4 5">
    <name type="scientific">Alcanivorax nanhaiticus</name>
    <dbReference type="NCBI Taxonomy" id="1177154"/>
    <lineage>
        <taxon>Bacteria</taxon>
        <taxon>Pseudomonadati</taxon>
        <taxon>Pseudomonadota</taxon>
        <taxon>Gammaproteobacteria</taxon>
        <taxon>Oceanospirillales</taxon>
        <taxon>Alcanivoracaceae</taxon>
        <taxon>Alcanivorax</taxon>
    </lineage>
</organism>
<accession>A0A095UQN5</accession>
<dbReference type="Pfam" id="PF00106">
    <property type="entry name" value="adh_short"/>
    <property type="match status" value="1"/>
</dbReference>
<dbReference type="InterPro" id="IPR036291">
    <property type="entry name" value="NAD(P)-bd_dom_sf"/>
</dbReference>
<evidence type="ECO:0000256" key="3">
    <source>
        <dbReference type="RuleBase" id="RU000363"/>
    </source>
</evidence>
<dbReference type="eggNOG" id="COG0300">
    <property type="taxonomic scope" value="Bacteria"/>
</dbReference>
<dbReference type="InterPro" id="IPR002347">
    <property type="entry name" value="SDR_fam"/>
</dbReference>
<evidence type="ECO:0000313" key="5">
    <source>
        <dbReference type="Proteomes" id="UP000029444"/>
    </source>
</evidence>